<organism evidence="1">
    <name type="scientific">marine metagenome</name>
    <dbReference type="NCBI Taxonomy" id="408172"/>
    <lineage>
        <taxon>unclassified sequences</taxon>
        <taxon>metagenomes</taxon>
        <taxon>ecological metagenomes</taxon>
    </lineage>
</organism>
<name>A0A381Z917_9ZZZZ</name>
<dbReference type="AlphaFoldDB" id="A0A381Z917"/>
<sequence>MTSPYEWGVKNEREQLGKLIKLIVGKHDDETLGKWYQTLQKSLAIVEEDGRYSKEGLYNLDAIVKGIRYLITEVSNKK</sequence>
<proteinExistence type="predicted"/>
<reference evidence="1" key="1">
    <citation type="submission" date="2018-05" db="EMBL/GenBank/DDBJ databases">
        <authorList>
            <person name="Lanie J.A."/>
            <person name="Ng W.-L."/>
            <person name="Kazmierczak K.M."/>
            <person name="Andrzejewski T.M."/>
            <person name="Davidsen T.M."/>
            <person name="Wayne K.J."/>
            <person name="Tettelin H."/>
            <person name="Glass J.I."/>
            <person name="Rusch D."/>
            <person name="Podicherti R."/>
            <person name="Tsui H.-C.T."/>
            <person name="Winkler M.E."/>
        </authorList>
    </citation>
    <scope>NUCLEOTIDE SEQUENCE</scope>
</reference>
<protein>
    <submittedName>
        <fullName evidence="1">Uncharacterized protein</fullName>
    </submittedName>
</protein>
<accession>A0A381Z917</accession>
<dbReference type="EMBL" id="UINC01020430">
    <property type="protein sequence ID" value="SVA85805.1"/>
    <property type="molecule type" value="Genomic_DNA"/>
</dbReference>
<gene>
    <name evidence="1" type="ORF">METZ01_LOCUS138659</name>
</gene>
<evidence type="ECO:0000313" key="1">
    <source>
        <dbReference type="EMBL" id="SVA85805.1"/>
    </source>
</evidence>